<gene>
    <name evidence="6" type="ORF">ONZ51_g8440</name>
</gene>
<dbReference type="GO" id="GO:0046872">
    <property type="term" value="F:metal ion binding"/>
    <property type="evidence" value="ECO:0007669"/>
    <property type="project" value="UniProtKB-KW"/>
</dbReference>
<sequence>MSQSKLDAARLKVLEACHSEKFAHPSVHTVTFQPLGPKKNADRMAVEQWNILGQRWLFLAVCDGHVGCSTSDYTIKTLPGRLKKALEILISEDCGGRLDRNNFKEAGSMVSSMLYHEIINFDLSLVHDIRDICPNPSQITEEHARKLIQDNLEVVERAFQGTTLSMAIVNLDHHFMWAAGVGDSTIAVSTIRSTGKREVKRICELHTLKNRREFYRVVMAHHASEGPVVDRDTDKILGWLGMTRAIGDLPLKMHSAYMRYLFQFMPNYGNISRFVDKIVSPPYVIAKPSVVSADLESVWRADPVLVLHSDGVDSLIEGSVVFSPDLPKKIDPLDVLPYLLPDARFDSRVEALLEHNVEPRWSRDERNMAIDILGNLLGGTNVERLELVTNKRRLLAEEPSFLIDDVTIVVARLAE</sequence>
<dbReference type="PROSITE" id="PS51746">
    <property type="entry name" value="PPM_2"/>
    <property type="match status" value="1"/>
</dbReference>
<keyword evidence="3 4" id="KW-0904">Protein phosphatase</keyword>
<dbReference type="PANTHER" id="PTHR13832">
    <property type="entry name" value="PROTEIN PHOSPHATASE 2C"/>
    <property type="match status" value="1"/>
</dbReference>
<dbReference type="InterPro" id="IPR036457">
    <property type="entry name" value="PPM-type-like_dom_sf"/>
</dbReference>
<dbReference type="PROSITE" id="PS01032">
    <property type="entry name" value="PPM_1"/>
    <property type="match status" value="1"/>
</dbReference>
<evidence type="ECO:0000256" key="3">
    <source>
        <dbReference type="ARBA" id="ARBA00022912"/>
    </source>
</evidence>
<evidence type="ECO:0000259" key="5">
    <source>
        <dbReference type="PROSITE" id="PS51746"/>
    </source>
</evidence>
<organism evidence="6 7">
    <name type="scientific">Trametes cubensis</name>
    <dbReference type="NCBI Taxonomy" id="1111947"/>
    <lineage>
        <taxon>Eukaryota</taxon>
        <taxon>Fungi</taxon>
        <taxon>Dikarya</taxon>
        <taxon>Basidiomycota</taxon>
        <taxon>Agaricomycotina</taxon>
        <taxon>Agaricomycetes</taxon>
        <taxon>Polyporales</taxon>
        <taxon>Polyporaceae</taxon>
        <taxon>Trametes</taxon>
    </lineage>
</organism>
<protein>
    <recommendedName>
        <fullName evidence="5">PPM-type phosphatase domain-containing protein</fullName>
    </recommendedName>
</protein>
<dbReference type="SMART" id="SM00332">
    <property type="entry name" value="PP2Cc"/>
    <property type="match status" value="1"/>
</dbReference>
<dbReference type="Proteomes" id="UP001215151">
    <property type="component" value="Unassembled WGS sequence"/>
</dbReference>
<dbReference type="InterPro" id="IPR000222">
    <property type="entry name" value="PP2C_BS"/>
</dbReference>
<dbReference type="PANTHER" id="PTHR13832:SF827">
    <property type="entry name" value="PROTEIN PHOSPHATASE 1L"/>
    <property type="match status" value="1"/>
</dbReference>
<name>A0AAD7TN81_9APHY</name>
<dbReference type="EMBL" id="JAPEVG010000255">
    <property type="protein sequence ID" value="KAJ8472558.1"/>
    <property type="molecule type" value="Genomic_DNA"/>
</dbReference>
<keyword evidence="1" id="KW-0479">Metal-binding</keyword>
<dbReference type="InterPro" id="IPR015655">
    <property type="entry name" value="PP2C"/>
</dbReference>
<accession>A0AAD7TN81</accession>
<dbReference type="InterPro" id="IPR001932">
    <property type="entry name" value="PPM-type_phosphatase-like_dom"/>
</dbReference>
<reference evidence="6" key="1">
    <citation type="submission" date="2022-11" db="EMBL/GenBank/DDBJ databases">
        <title>Genome Sequence of Cubamyces cubensis.</title>
        <authorList>
            <person name="Buettner E."/>
        </authorList>
    </citation>
    <scope>NUCLEOTIDE SEQUENCE</scope>
    <source>
        <strain evidence="6">MPL-01</strain>
    </source>
</reference>
<dbReference type="Pfam" id="PF00481">
    <property type="entry name" value="PP2C"/>
    <property type="match status" value="1"/>
</dbReference>
<dbReference type="Gene3D" id="3.60.40.10">
    <property type="entry name" value="PPM-type phosphatase domain"/>
    <property type="match status" value="1"/>
</dbReference>
<dbReference type="SUPFAM" id="SSF81606">
    <property type="entry name" value="PP2C-like"/>
    <property type="match status" value="1"/>
</dbReference>
<evidence type="ECO:0000256" key="2">
    <source>
        <dbReference type="ARBA" id="ARBA00022801"/>
    </source>
</evidence>
<comment type="similarity">
    <text evidence="4">Belongs to the PP2C family.</text>
</comment>
<keyword evidence="7" id="KW-1185">Reference proteome</keyword>
<dbReference type="GO" id="GO:0004722">
    <property type="term" value="F:protein serine/threonine phosphatase activity"/>
    <property type="evidence" value="ECO:0007669"/>
    <property type="project" value="InterPro"/>
</dbReference>
<evidence type="ECO:0000256" key="4">
    <source>
        <dbReference type="RuleBase" id="RU003465"/>
    </source>
</evidence>
<evidence type="ECO:0000313" key="6">
    <source>
        <dbReference type="EMBL" id="KAJ8472558.1"/>
    </source>
</evidence>
<dbReference type="AlphaFoldDB" id="A0AAD7TN81"/>
<evidence type="ECO:0000313" key="7">
    <source>
        <dbReference type="Proteomes" id="UP001215151"/>
    </source>
</evidence>
<keyword evidence="2 4" id="KW-0378">Hydrolase</keyword>
<feature type="domain" description="PPM-type phosphatase" evidence="5">
    <location>
        <begin position="26"/>
        <end position="413"/>
    </location>
</feature>
<proteinExistence type="inferred from homology"/>
<evidence type="ECO:0000256" key="1">
    <source>
        <dbReference type="ARBA" id="ARBA00022723"/>
    </source>
</evidence>
<comment type="caution">
    <text evidence="6">The sequence shown here is derived from an EMBL/GenBank/DDBJ whole genome shotgun (WGS) entry which is preliminary data.</text>
</comment>